<dbReference type="InterPro" id="IPR018644">
    <property type="entry name" value="DUF2071"/>
</dbReference>
<sequence length="240" mass="28501">MSIKELLKETKHRPWEMPKEDWAFYQEWNNAVFLHYQVEISELQKYVPTDLEIDTFEEQAWVSVVAFTMERIRPKYLPSFPPISNFDEINIRTYVRYKGKQGVYFLNIEGGKKLSCFLAKLISALPYQYSMMSRGKDVFKSKNNDLESHFLLKYSLKKDKVEKSDLDIWLTERYALFQDSGNQLNAYEIHHAEWPLQEVETKELVADYPKFKDLLPDQPALTHYSRGVEVIAWSKKMYSL</sequence>
<dbReference type="PANTHER" id="PTHR39186:SF1">
    <property type="entry name" value="DUF2071 DOMAIN-CONTAINING PROTEIN"/>
    <property type="match status" value="1"/>
</dbReference>
<gene>
    <name evidence="1" type="ORF">KMW28_07065</name>
</gene>
<dbReference type="KEGG" id="fya:KMW28_07065"/>
<organism evidence="1 2">
    <name type="scientific">Flammeovirga yaeyamensis</name>
    <dbReference type="NCBI Taxonomy" id="367791"/>
    <lineage>
        <taxon>Bacteria</taxon>
        <taxon>Pseudomonadati</taxon>
        <taxon>Bacteroidota</taxon>
        <taxon>Cytophagia</taxon>
        <taxon>Cytophagales</taxon>
        <taxon>Flammeovirgaceae</taxon>
        <taxon>Flammeovirga</taxon>
    </lineage>
</organism>
<dbReference type="Gene3D" id="2.40.400.10">
    <property type="entry name" value="Acetoacetate decarboxylase-like"/>
    <property type="match status" value="1"/>
</dbReference>
<dbReference type="EMBL" id="CP076132">
    <property type="protein sequence ID" value="QWG03338.1"/>
    <property type="molecule type" value="Genomic_DNA"/>
</dbReference>
<proteinExistence type="predicted"/>
<evidence type="ECO:0000313" key="1">
    <source>
        <dbReference type="EMBL" id="QWG03338.1"/>
    </source>
</evidence>
<evidence type="ECO:0000313" key="2">
    <source>
        <dbReference type="Proteomes" id="UP000678679"/>
    </source>
</evidence>
<dbReference type="RefSeq" id="WP_169664003.1">
    <property type="nucleotide sequence ID" value="NZ_CP076132.1"/>
</dbReference>
<dbReference type="SUPFAM" id="SSF160104">
    <property type="entry name" value="Acetoacetate decarboxylase-like"/>
    <property type="match status" value="1"/>
</dbReference>
<dbReference type="Proteomes" id="UP000678679">
    <property type="component" value="Chromosome 1"/>
</dbReference>
<dbReference type="Pfam" id="PF09844">
    <property type="entry name" value="DUF2071"/>
    <property type="match status" value="1"/>
</dbReference>
<keyword evidence="2" id="KW-1185">Reference proteome</keyword>
<dbReference type="AlphaFoldDB" id="A0AAX1NCE3"/>
<dbReference type="PANTHER" id="PTHR39186">
    <property type="entry name" value="DUF2071 FAMILY PROTEIN"/>
    <property type="match status" value="1"/>
</dbReference>
<reference evidence="1 2" key="1">
    <citation type="submission" date="2021-05" db="EMBL/GenBank/DDBJ databases">
        <title>Comparative genomic studies on the polysaccharide-degrading batcterial strains of the Flammeovirga genus.</title>
        <authorList>
            <person name="Zewei F."/>
            <person name="Zheng Z."/>
            <person name="Yu L."/>
            <person name="Ruyue G."/>
            <person name="Yanhong M."/>
            <person name="Yuanyuan C."/>
            <person name="Jingyan G."/>
            <person name="Wenjun H."/>
        </authorList>
    </citation>
    <scope>NUCLEOTIDE SEQUENCE [LARGE SCALE GENOMIC DNA]</scope>
    <source>
        <strain evidence="1 2">NBRC:100898</strain>
    </source>
</reference>
<accession>A0AAX1NCE3</accession>
<name>A0AAX1NCE3_9BACT</name>
<protein>
    <submittedName>
        <fullName evidence="1">DUF2071 domain-containing protein</fullName>
    </submittedName>
</protein>
<dbReference type="InterPro" id="IPR023375">
    <property type="entry name" value="ADC_dom_sf"/>
</dbReference>